<dbReference type="EMBL" id="BGZK01000274">
    <property type="protein sequence ID" value="GBP33487.1"/>
    <property type="molecule type" value="Genomic_DNA"/>
</dbReference>
<name>A0A4C1V5E5_EUMVA</name>
<gene>
    <name evidence="2" type="ORF">EVAR_23890_1</name>
</gene>
<feature type="transmembrane region" description="Helical" evidence="1">
    <location>
        <begin position="135"/>
        <end position="155"/>
    </location>
</feature>
<feature type="transmembrane region" description="Helical" evidence="1">
    <location>
        <begin position="161"/>
        <end position="185"/>
    </location>
</feature>
<evidence type="ECO:0000256" key="1">
    <source>
        <dbReference type="SAM" id="Phobius"/>
    </source>
</evidence>
<feature type="transmembrane region" description="Helical" evidence="1">
    <location>
        <begin position="348"/>
        <end position="371"/>
    </location>
</feature>
<dbReference type="OrthoDB" id="7232615at2759"/>
<keyword evidence="1" id="KW-0472">Membrane</keyword>
<protein>
    <submittedName>
        <fullName evidence="2">Uncharacterized protein</fullName>
    </submittedName>
</protein>
<sequence length="430" mass="49798">MAAPVKGRLIKEYLRKCGYIETYLTVCGFSRCQFNKERLGRKSSIMQIYSLIFLSLSTLSVTYIFHYAKNHEGFFLLSDTLMAYALIIFYDVTMFEANFSNNGRIVELHNRHYEIDEYLDVDDTAYLRELEYRHCFVFASVCFVFAIFFTTALIYKFQSAPYTVFFASIFIVMSLAGVGCDYINYTRLHLFLVLRVRYLNVAMMKYSQTKLEYVNGSFVFKALLWNSKCDGRVSFQRKARPEDFSRIFRKIIDSYDCFKTCYSFQIVTKESQWYEIGTLSKRRKGRERCTCASQHSRAIRNGSHREVWAEFRPALVMAESVIRNLNTRQSQFLLYGMFKIDSSLSLRALAAILVIIMALLQRFVCVIVVTINSSTHVRTSSSNMLAKLVRSRLGQRVRSCIGPRAWLAGILDLVLVFDSAASSNLKLTCR</sequence>
<dbReference type="AlphaFoldDB" id="A0A4C1V5E5"/>
<dbReference type="Proteomes" id="UP000299102">
    <property type="component" value="Unassembled WGS sequence"/>
</dbReference>
<proteinExistence type="predicted"/>
<feature type="transmembrane region" description="Helical" evidence="1">
    <location>
        <begin position="48"/>
        <end position="68"/>
    </location>
</feature>
<evidence type="ECO:0000313" key="2">
    <source>
        <dbReference type="EMBL" id="GBP33487.1"/>
    </source>
</evidence>
<reference evidence="2 3" key="1">
    <citation type="journal article" date="2019" name="Commun. Biol.">
        <title>The bagworm genome reveals a unique fibroin gene that provides high tensile strength.</title>
        <authorList>
            <person name="Kono N."/>
            <person name="Nakamura H."/>
            <person name="Ohtoshi R."/>
            <person name="Tomita M."/>
            <person name="Numata K."/>
            <person name="Arakawa K."/>
        </authorList>
    </citation>
    <scope>NUCLEOTIDE SEQUENCE [LARGE SCALE GENOMIC DNA]</scope>
</reference>
<keyword evidence="1" id="KW-0812">Transmembrane</keyword>
<organism evidence="2 3">
    <name type="scientific">Eumeta variegata</name>
    <name type="common">Bagworm moth</name>
    <name type="synonym">Eumeta japonica</name>
    <dbReference type="NCBI Taxonomy" id="151549"/>
    <lineage>
        <taxon>Eukaryota</taxon>
        <taxon>Metazoa</taxon>
        <taxon>Ecdysozoa</taxon>
        <taxon>Arthropoda</taxon>
        <taxon>Hexapoda</taxon>
        <taxon>Insecta</taxon>
        <taxon>Pterygota</taxon>
        <taxon>Neoptera</taxon>
        <taxon>Endopterygota</taxon>
        <taxon>Lepidoptera</taxon>
        <taxon>Glossata</taxon>
        <taxon>Ditrysia</taxon>
        <taxon>Tineoidea</taxon>
        <taxon>Psychidae</taxon>
        <taxon>Oiketicinae</taxon>
        <taxon>Eumeta</taxon>
    </lineage>
</organism>
<keyword evidence="1" id="KW-1133">Transmembrane helix</keyword>
<accession>A0A4C1V5E5</accession>
<keyword evidence="3" id="KW-1185">Reference proteome</keyword>
<feature type="transmembrane region" description="Helical" evidence="1">
    <location>
        <begin position="74"/>
        <end position="92"/>
    </location>
</feature>
<comment type="caution">
    <text evidence="2">The sequence shown here is derived from an EMBL/GenBank/DDBJ whole genome shotgun (WGS) entry which is preliminary data.</text>
</comment>
<evidence type="ECO:0000313" key="3">
    <source>
        <dbReference type="Proteomes" id="UP000299102"/>
    </source>
</evidence>